<dbReference type="CDD" id="cd00082">
    <property type="entry name" value="HisKA"/>
    <property type="match status" value="1"/>
</dbReference>
<comment type="caution">
    <text evidence="7">The sequence shown here is derived from an EMBL/GenBank/DDBJ whole genome shotgun (WGS) entry which is preliminary data.</text>
</comment>
<dbReference type="SUPFAM" id="SSF47384">
    <property type="entry name" value="Homodimeric domain of signal transducing histidine kinase"/>
    <property type="match status" value="1"/>
</dbReference>
<feature type="non-terminal residue" evidence="7">
    <location>
        <position position="1"/>
    </location>
</feature>
<dbReference type="InterPro" id="IPR036097">
    <property type="entry name" value="HisK_dim/P_sf"/>
</dbReference>
<dbReference type="PANTHER" id="PTHR43065:SF42">
    <property type="entry name" value="TWO-COMPONENT SENSOR PPRA"/>
    <property type="match status" value="1"/>
</dbReference>
<dbReference type="SMART" id="SM00388">
    <property type="entry name" value="HisKA"/>
    <property type="match status" value="1"/>
</dbReference>
<feature type="domain" description="Histidine kinase" evidence="5">
    <location>
        <begin position="3"/>
        <end position="218"/>
    </location>
</feature>
<dbReference type="PROSITE" id="PS50109">
    <property type="entry name" value="HIS_KIN"/>
    <property type="match status" value="1"/>
</dbReference>
<dbReference type="InterPro" id="IPR004358">
    <property type="entry name" value="Sig_transdc_His_kin-like_C"/>
</dbReference>
<dbReference type="InterPro" id="IPR003661">
    <property type="entry name" value="HisK_dim/P_dom"/>
</dbReference>
<evidence type="ECO:0000256" key="2">
    <source>
        <dbReference type="ARBA" id="ARBA00012438"/>
    </source>
</evidence>
<evidence type="ECO:0000259" key="5">
    <source>
        <dbReference type="PROSITE" id="PS50109"/>
    </source>
</evidence>
<evidence type="ECO:0000313" key="7">
    <source>
        <dbReference type="EMBL" id="HHI97154.1"/>
    </source>
</evidence>
<dbReference type="SUPFAM" id="SSF55874">
    <property type="entry name" value="ATPase domain of HSP90 chaperone/DNA topoisomerase II/histidine kinase"/>
    <property type="match status" value="1"/>
</dbReference>
<name>A0A7V5U2H2_9BACT</name>
<dbReference type="PROSITE" id="PS50110">
    <property type="entry name" value="RESPONSE_REGULATORY"/>
    <property type="match status" value="1"/>
</dbReference>
<dbReference type="InterPro" id="IPR001789">
    <property type="entry name" value="Sig_transdc_resp-reg_receiver"/>
</dbReference>
<dbReference type="Pfam" id="PF02518">
    <property type="entry name" value="HATPase_c"/>
    <property type="match status" value="1"/>
</dbReference>
<dbReference type="PRINTS" id="PR00344">
    <property type="entry name" value="BCTRLSENSOR"/>
</dbReference>
<gene>
    <name evidence="7" type="ORF">ENJ96_04815</name>
</gene>
<dbReference type="Gene3D" id="1.10.287.130">
    <property type="match status" value="1"/>
</dbReference>
<comment type="catalytic activity">
    <reaction evidence="1">
        <text>ATP + protein L-histidine = ADP + protein N-phospho-L-histidine.</text>
        <dbReference type="EC" id="2.7.13.3"/>
    </reaction>
</comment>
<dbReference type="InterPro" id="IPR036890">
    <property type="entry name" value="HATPase_C_sf"/>
</dbReference>
<dbReference type="Proteomes" id="UP000886101">
    <property type="component" value="Unassembled WGS sequence"/>
</dbReference>
<evidence type="ECO:0000256" key="4">
    <source>
        <dbReference type="PROSITE-ProRule" id="PRU00169"/>
    </source>
</evidence>
<proteinExistence type="predicted"/>
<dbReference type="Gene3D" id="3.40.50.2300">
    <property type="match status" value="1"/>
</dbReference>
<dbReference type="EMBL" id="DROK01000142">
    <property type="protein sequence ID" value="HHI97154.1"/>
    <property type="molecule type" value="Genomic_DNA"/>
</dbReference>
<dbReference type="GO" id="GO:0000155">
    <property type="term" value="F:phosphorelay sensor kinase activity"/>
    <property type="evidence" value="ECO:0007669"/>
    <property type="project" value="InterPro"/>
</dbReference>
<dbReference type="Pfam" id="PF00512">
    <property type="entry name" value="HisKA"/>
    <property type="match status" value="1"/>
</dbReference>
<dbReference type="InterPro" id="IPR011006">
    <property type="entry name" value="CheY-like_superfamily"/>
</dbReference>
<feature type="modified residue" description="4-aspartylphosphate" evidence="4">
    <location>
        <position position="292"/>
    </location>
</feature>
<keyword evidence="3 4" id="KW-0597">Phosphoprotein</keyword>
<evidence type="ECO:0000256" key="1">
    <source>
        <dbReference type="ARBA" id="ARBA00000085"/>
    </source>
</evidence>
<protein>
    <recommendedName>
        <fullName evidence="2">histidine kinase</fullName>
        <ecNumber evidence="2">2.7.13.3</ecNumber>
    </recommendedName>
</protein>
<dbReference type="SMART" id="SM00448">
    <property type="entry name" value="REC"/>
    <property type="match status" value="1"/>
</dbReference>
<dbReference type="PANTHER" id="PTHR43065">
    <property type="entry name" value="SENSOR HISTIDINE KINASE"/>
    <property type="match status" value="1"/>
</dbReference>
<dbReference type="InterPro" id="IPR003594">
    <property type="entry name" value="HATPase_dom"/>
</dbReference>
<dbReference type="SMART" id="SM00387">
    <property type="entry name" value="HATPase_c"/>
    <property type="match status" value="1"/>
</dbReference>
<accession>A0A7V5U2H2</accession>
<dbReference type="AlphaFoldDB" id="A0A7V5U2H2"/>
<feature type="domain" description="Response regulatory" evidence="6">
    <location>
        <begin position="238"/>
        <end position="354"/>
    </location>
</feature>
<sequence length="356" mass="39275">AGGIAHDFNNFLTAILGNLTLLRLKARLSPKEEKLLRQAEKACLKAQGLTKQLLTFAKGGSPIKKTAPLEELLRETISFCLRGSQIDWHLEVDDDLFLVDIDTVQFGQVISNLVINAKQAMPQGGNLWVKARNLILKEARGPLPPGKYVELVFKDEGSGIPAKYLNKIFDPYFTTKKDGSGLGLAICYSIVKKHGGYIEVESEEGKGALFRIYLPASDKERVASPRLKQQEIFKGHGHVLVFDDEESVRETLKEALEMAGFKVEVAAEGHEALAKLQEANQRGDPFDLAILDLTVPGGLGGKELLPALKQLKPDLKTILMSGYPTEEKKPFGFDAFLKKPFSIPELYATVKKVLYG</sequence>
<evidence type="ECO:0000256" key="3">
    <source>
        <dbReference type="ARBA" id="ARBA00022553"/>
    </source>
</evidence>
<dbReference type="SUPFAM" id="SSF52172">
    <property type="entry name" value="CheY-like"/>
    <property type="match status" value="1"/>
</dbReference>
<dbReference type="Gene3D" id="3.30.565.10">
    <property type="entry name" value="Histidine kinase-like ATPase, C-terminal domain"/>
    <property type="match status" value="1"/>
</dbReference>
<reference evidence="7" key="1">
    <citation type="journal article" date="2020" name="mSystems">
        <title>Genome- and Community-Level Interaction Insights into Carbon Utilization and Element Cycling Functions of Hydrothermarchaeota in Hydrothermal Sediment.</title>
        <authorList>
            <person name="Zhou Z."/>
            <person name="Liu Y."/>
            <person name="Xu W."/>
            <person name="Pan J."/>
            <person name="Luo Z.H."/>
            <person name="Li M."/>
        </authorList>
    </citation>
    <scope>NUCLEOTIDE SEQUENCE [LARGE SCALE GENOMIC DNA]</scope>
    <source>
        <strain evidence="7">HyVt-533</strain>
    </source>
</reference>
<dbReference type="Pfam" id="PF00072">
    <property type="entry name" value="Response_reg"/>
    <property type="match status" value="1"/>
</dbReference>
<dbReference type="InterPro" id="IPR005467">
    <property type="entry name" value="His_kinase_dom"/>
</dbReference>
<dbReference type="EC" id="2.7.13.3" evidence="2"/>
<evidence type="ECO:0000259" key="6">
    <source>
        <dbReference type="PROSITE" id="PS50110"/>
    </source>
</evidence>
<organism evidence="7">
    <name type="scientific">Thermodesulfatator atlanticus</name>
    <dbReference type="NCBI Taxonomy" id="501497"/>
    <lineage>
        <taxon>Bacteria</taxon>
        <taxon>Pseudomonadati</taxon>
        <taxon>Thermodesulfobacteriota</taxon>
        <taxon>Thermodesulfobacteria</taxon>
        <taxon>Thermodesulfobacteriales</taxon>
        <taxon>Thermodesulfatatoraceae</taxon>
        <taxon>Thermodesulfatator</taxon>
    </lineage>
</organism>